<evidence type="ECO:0000313" key="4">
    <source>
        <dbReference type="Proteomes" id="UP001597118"/>
    </source>
</evidence>
<dbReference type="InterPro" id="IPR032812">
    <property type="entry name" value="SbsA_Ig"/>
</dbReference>
<dbReference type="Gene3D" id="2.60.40.3710">
    <property type="match status" value="1"/>
</dbReference>
<name>A0ABW4I7N8_9SPHI</name>
<proteinExistence type="predicted"/>
<dbReference type="Pfam" id="PF13205">
    <property type="entry name" value="Big_5"/>
    <property type="match status" value="1"/>
</dbReference>
<dbReference type="RefSeq" id="WP_379661152.1">
    <property type="nucleotide sequence ID" value="NZ_JBHUDG010000003.1"/>
</dbReference>
<keyword evidence="4" id="KW-1185">Reference proteome</keyword>
<dbReference type="NCBIfam" id="TIGR04183">
    <property type="entry name" value="Por_Secre_tail"/>
    <property type="match status" value="1"/>
</dbReference>
<dbReference type="InterPro" id="IPR026444">
    <property type="entry name" value="Secre_tail"/>
</dbReference>
<feature type="domain" description="SbsA Ig-like" evidence="2">
    <location>
        <begin position="345"/>
        <end position="450"/>
    </location>
</feature>
<gene>
    <name evidence="3" type="ORF">ACFSAH_02695</name>
</gene>
<dbReference type="InterPro" id="IPR029058">
    <property type="entry name" value="AB_hydrolase_fold"/>
</dbReference>
<evidence type="ECO:0000259" key="2">
    <source>
        <dbReference type="Pfam" id="PF13205"/>
    </source>
</evidence>
<dbReference type="EMBL" id="JBHUDG010000003">
    <property type="protein sequence ID" value="MFD1628766.1"/>
    <property type="molecule type" value="Genomic_DNA"/>
</dbReference>
<reference evidence="4" key="1">
    <citation type="journal article" date="2019" name="Int. J. Syst. Evol. Microbiol.">
        <title>The Global Catalogue of Microorganisms (GCM) 10K type strain sequencing project: providing services to taxonomists for standard genome sequencing and annotation.</title>
        <authorList>
            <consortium name="The Broad Institute Genomics Platform"/>
            <consortium name="The Broad Institute Genome Sequencing Center for Infectious Disease"/>
            <person name="Wu L."/>
            <person name="Ma J."/>
        </authorList>
    </citation>
    <scope>NUCLEOTIDE SEQUENCE [LARGE SCALE GENOMIC DNA]</scope>
    <source>
        <strain evidence="4">CCUG 53762</strain>
    </source>
</reference>
<organism evidence="3 4">
    <name type="scientific">Pseudopedobacter beijingensis</name>
    <dbReference type="NCBI Taxonomy" id="1207056"/>
    <lineage>
        <taxon>Bacteria</taxon>
        <taxon>Pseudomonadati</taxon>
        <taxon>Bacteroidota</taxon>
        <taxon>Sphingobacteriia</taxon>
        <taxon>Sphingobacteriales</taxon>
        <taxon>Sphingobacteriaceae</taxon>
        <taxon>Pseudopedobacter</taxon>
    </lineage>
</organism>
<evidence type="ECO:0000313" key="3">
    <source>
        <dbReference type="EMBL" id="MFD1628766.1"/>
    </source>
</evidence>
<keyword evidence="1" id="KW-0732">Signal</keyword>
<accession>A0ABW4I7N8</accession>
<protein>
    <submittedName>
        <fullName evidence="3">Ig-like domain-containing protein</fullName>
    </submittedName>
</protein>
<evidence type="ECO:0000256" key="1">
    <source>
        <dbReference type="ARBA" id="ARBA00022729"/>
    </source>
</evidence>
<dbReference type="Gene3D" id="3.40.50.1820">
    <property type="entry name" value="alpha/beta hydrolase"/>
    <property type="match status" value="1"/>
</dbReference>
<dbReference type="SUPFAM" id="SSF53474">
    <property type="entry name" value="alpha/beta-Hydrolases"/>
    <property type="match status" value="1"/>
</dbReference>
<sequence length="951" mass="105573">MKSHINIISRCRIMLVMALALNINIGKAQRVVLDPEPVFIPNGFVETKDLVYFKLDEQGSEGTVEKVITDYNKYIVGTVAGFTEEAQTKDDLKDKNGSPLDWNLRMDIIHPETPSVPRPVCVIIATQPIRNIPTYTPFQQIFAKRGYITVVIDHANSPLVKPFGYHDSYYDLDGITGVKVYTAAIRYLRANAAKYSIDPDRIGGMGHSKAAYGITRLSDPSINYDSKERGAFRDSYNPQLNTEYPSHIQVGYQSMGNGTRWSKDYVTDNYAPTITAVGYYDQYNQWLDWPNVVKAYSKDHDASWLGIPMMDKGHDMAAGFQPDLGYVREEVVEKFFSNYLEPQLAPNVLYVAPYNGQSNENIVGYKQPVIAHFSPQMDVLTVQNAMKVIDVDTNTPIPGNWKASRKDTYFEFVPSSSAFQKGKSYKVTISTDAKSINGISLSQSYEHTFTVNIANEEGYWNGVETDWSYGFSGTQQLPAAVNGVTMTAKELYTATTGTAKPSNAAFSSTSDGINNIGGWFPTPPSAKAFVRIGSSMATRYELEPIDENTNKLKISLSGYYSATNTGSTGSTANKFSFYDIGSASPIAKYAMRLNFSLAGDDPQRGYLRMVLGNNGAGTNFFNNTSNTSLTTDSRYFTAFNWTYAQNSDDLAFAYRNKTSASDAVWTTISPNTFKKDGGDYDIEIYANNSSSEQYYTKGNEQFRVPSRAFHIWVDGLRLGEDFYPNTSDTEDLAVNQPINAVGFNHIFFNNPTLSAQLTISNFNASYAQSTTLPVKLTSFNGKLQGDHVELNWLTASEKNNSHFDVLRSADGKTFDKIGFVQGKGTSDLTNNYSYTDLFPYKGNNYYKLKQVDFNGNAEESQAILVKALLSDLLEIKIHQKGEKTIVGVYSAVKSMGVLTITDVLGRVLKNEKISLIPGHNQFVLDLGATSQGIYIVNLVSEEGKLSAKFIK</sequence>
<comment type="caution">
    <text evidence="3">The sequence shown here is derived from an EMBL/GenBank/DDBJ whole genome shotgun (WGS) entry which is preliminary data.</text>
</comment>
<dbReference type="Proteomes" id="UP001597118">
    <property type="component" value="Unassembled WGS sequence"/>
</dbReference>